<evidence type="ECO:0000259" key="1">
    <source>
        <dbReference type="Pfam" id="PF01882"/>
    </source>
</evidence>
<reference evidence="3" key="1">
    <citation type="submission" date="2017-04" db="EMBL/GenBank/DDBJ databases">
        <authorList>
            <person name="Varghese N."/>
            <person name="Submissions S."/>
        </authorList>
    </citation>
    <scope>NUCLEOTIDE SEQUENCE [LARGE SCALE GENOMIC DNA]</scope>
    <source>
        <strain evidence="3">DSM 4125</strain>
    </source>
</reference>
<dbReference type="OrthoDB" id="9776116at2"/>
<proteinExistence type="predicted"/>
<dbReference type="SUPFAM" id="SSF53300">
    <property type="entry name" value="vWA-like"/>
    <property type="match status" value="1"/>
</dbReference>
<dbReference type="EMBL" id="FXAW01000001">
    <property type="protein sequence ID" value="SMG14499.1"/>
    <property type="molecule type" value="Genomic_DNA"/>
</dbReference>
<name>A0A1X7IJ44_9BACT</name>
<evidence type="ECO:0000313" key="3">
    <source>
        <dbReference type="Proteomes" id="UP000193804"/>
    </source>
</evidence>
<protein>
    <recommendedName>
        <fullName evidence="1">DUF58 domain-containing protein</fullName>
    </recommendedName>
</protein>
<keyword evidence="3" id="KW-1185">Reference proteome</keyword>
<dbReference type="RefSeq" id="WP_085515669.1">
    <property type="nucleotide sequence ID" value="NZ_FXAW01000001.1"/>
</dbReference>
<evidence type="ECO:0000313" key="2">
    <source>
        <dbReference type="EMBL" id="SMG14499.1"/>
    </source>
</evidence>
<dbReference type="AlphaFoldDB" id="A0A1X7IJ44"/>
<dbReference type="PANTHER" id="PTHR33608">
    <property type="entry name" value="BLL2464 PROTEIN"/>
    <property type="match status" value="1"/>
</dbReference>
<dbReference type="PANTHER" id="PTHR33608:SF7">
    <property type="entry name" value="DUF58 DOMAIN-CONTAINING PROTEIN"/>
    <property type="match status" value="1"/>
</dbReference>
<gene>
    <name evidence="2" type="ORF">SAMN05661096_00683</name>
</gene>
<dbReference type="Proteomes" id="UP000193804">
    <property type="component" value="Unassembled WGS sequence"/>
</dbReference>
<dbReference type="STRING" id="1028.SAMN05661096_00683"/>
<dbReference type="InterPro" id="IPR002881">
    <property type="entry name" value="DUF58"/>
</dbReference>
<organism evidence="2 3">
    <name type="scientific">Marivirga sericea</name>
    <dbReference type="NCBI Taxonomy" id="1028"/>
    <lineage>
        <taxon>Bacteria</taxon>
        <taxon>Pseudomonadati</taxon>
        <taxon>Bacteroidota</taxon>
        <taxon>Cytophagia</taxon>
        <taxon>Cytophagales</taxon>
        <taxon>Marivirgaceae</taxon>
        <taxon>Marivirga</taxon>
    </lineage>
</organism>
<sequence>MSALNKIFQMPDFEALKALQLYIKHHIEGVMMGMHQSPKTGFGIEFKEYRNYVPGDSLKQMDWKYYARTDHYMIKEAEMEKQHDFIFVLDKSLSMNFEMHGASKFNWARTLIAALAYLASNQHDKYYLFNQDNPPTDFETFLFRMIQIQTDKEKSLDDLNPIQKIQNKSTVFVFTDGYSNEKDLSTLLKNWAIASEEVMLIHLLFDNEEELEFEGQYFTFKDLEGQGSVQVNTKEGLQDYQNRIQNWKSGIQKTCAKNSIAYWQVNGKEEIQKVIFELLNHFNQSWS</sequence>
<dbReference type="Pfam" id="PF01882">
    <property type="entry name" value="DUF58"/>
    <property type="match status" value="1"/>
</dbReference>
<dbReference type="InterPro" id="IPR036465">
    <property type="entry name" value="vWFA_dom_sf"/>
</dbReference>
<feature type="domain" description="DUF58" evidence="1">
    <location>
        <begin position="48"/>
        <end position="235"/>
    </location>
</feature>
<accession>A0A1X7IJ44</accession>